<accession>A0ABD1XVG2</accession>
<dbReference type="AlphaFoldDB" id="A0ABD1XVG2"/>
<organism evidence="1 2">
    <name type="scientific">Riccia fluitans</name>
    <dbReference type="NCBI Taxonomy" id="41844"/>
    <lineage>
        <taxon>Eukaryota</taxon>
        <taxon>Viridiplantae</taxon>
        <taxon>Streptophyta</taxon>
        <taxon>Embryophyta</taxon>
        <taxon>Marchantiophyta</taxon>
        <taxon>Marchantiopsida</taxon>
        <taxon>Marchantiidae</taxon>
        <taxon>Marchantiales</taxon>
        <taxon>Ricciaceae</taxon>
        <taxon>Riccia</taxon>
    </lineage>
</organism>
<gene>
    <name evidence="1" type="ORF">R1flu_024482</name>
</gene>
<dbReference type="Proteomes" id="UP001605036">
    <property type="component" value="Unassembled WGS sequence"/>
</dbReference>
<proteinExistence type="predicted"/>
<protein>
    <submittedName>
        <fullName evidence="1">Uncharacterized protein</fullName>
    </submittedName>
</protein>
<dbReference type="EMBL" id="JBHFFA010000007">
    <property type="protein sequence ID" value="KAL2612790.1"/>
    <property type="molecule type" value="Genomic_DNA"/>
</dbReference>
<evidence type="ECO:0000313" key="2">
    <source>
        <dbReference type="Proteomes" id="UP001605036"/>
    </source>
</evidence>
<keyword evidence="2" id="KW-1185">Reference proteome</keyword>
<comment type="caution">
    <text evidence="1">The sequence shown here is derived from an EMBL/GenBank/DDBJ whole genome shotgun (WGS) entry which is preliminary data.</text>
</comment>
<reference evidence="1 2" key="1">
    <citation type="submission" date="2024-09" db="EMBL/GenBank/DDBJ databases">
        <title>Chromosome-scale assembly of Riccia fluitans.</title>
        <authorList>
            <person name="Paukszto L."/>
            <person name="Sawicki J."/>
            <person name="Karawczyk K."/>
            <person name="Piernik-Szablinska J."/>
            <person name="Szczecinska M."/>
            <person name="Mazdziarz M."/>
        </authorList>
    </citation>
    <scope>NUCLEOTIDE SEQUENCE [LARGE SCALE GENOMIC DNA]</scope>
    <source>
        <strain evidence="1">Rf_01</strain>
        <tissue evidence="1">Aerial parts of the thallus</tissue>
    </source>
</reference>
<sequence>MTLCHDLWCSLCHNQGHTKEDCRFSKSNQPAAANSHWVSEVPMSSTDDYYAEGADGHVYHGSMAGSLVGGPNMHLLATILRSMSEETKTTHHH</sequence>
<name>A0ABD1XVG2_9MARC</name>
<evidence type="ECO:0000313" key="1">
    <source>
        <dbReference type="EMBL" id="KAL2612790.1"/>
    </source>
</evidence>